<reference evidence="2" key="1">
    <citation type="submission" date="2020-04" db="EMBL/GenBank/DDBJ databases">
        <authorList>
            <person name="Chiriac C."/>
            <person name="Salcher M."/>
            <person name="Ghai R."/>
            <person name="Kavagutti S V."/>
        </authorList>
    </citation>
    <scope>NUCLEOTIDE SEQUENCE</scope>
</reference>
<evidence type="ECO:0000313" key="2">
    <source>
        <dbReference type="EMBL" id="CAB4130962.1"/>
    </source>
</evidence>
<sequence>MAIGHKLGLRLFMEGIEVPVISAQIQCIADATAAASIQIIATDKALEFMPRTMVHLFFYDFVGAEMAGVAATTDQVEFDYKQYKLLFMGEVQGISFAKSSGSRSIMLSCVDFSCYWDTTYQYNFQGQLLGGRREAAFIGANANLFTGVLGHGVGFISRLLSGKPVSFPNLEGLLGGIIHVLEAIGGAYYGADTFKGANDFTALAELRIKLLQQVWAAEKDTSTKDLFNRKTFNMWMNREIGGLDKLVTFRGLVQLMQRFIYHEVYPNPAAYFAPGEEGLKRKGTVSTDISKDPRTAAFWADMQRLEKSWQVASTGIELATRALDVPKETTYALQEMRKILTKATVPTVPGLDLVKSVSLMKASLRTINTALFKADSFEYDPQKAGVANAESARNAMGEIHSVWWAMFNSKIKNSVIITYNKLDRVNNQLYRPDIWFGAAPRCNVLFPEMYESFQWTRNYLREITRLELQLTHEILGDDALFNQRNYAPDVADARKGMKLSSRKFNNMIMYHELMTGIIPMYEKMTQANLFAMKSKAVSASGGEKVSYAQRAVNHQYFKHRFAARQMSASGRFNPWFVPGFPAVIIDRPMSMNDLTDASLPIDQLLYRLKERPGFIDVTGDPATGTPPSRAKVLRNLVGPQYTGVCVQLAHSLSQEGGTTSYSFSEARVHRESTEFLGVDKIYSSVKTGKFGTRNTTVACLPDKVPKIKGKGPCHGVITKVSGDKTAQFKGQEFDIYPGPGRATVGLLSVPNDPEGPIGLVGPSNYQARTITESIEVREKVATTRPMEDAIAPPWIWDGWKNLRIGETYKEMIGTQAITDIEGVISTELVGSALTADKELQALYDTKLGYQTGSGAYLDKDNTGDYQSRPGVPEQDKVVTNKRRRKGKQPPPTVSQEAASGELSASMMLAIDTNRTIEASIDFLVRVYSMVRTGGFDIGEFIRHYTWRPIATIDQILGTRDLIIEEVYKNNGKNGVIQGTEGFHSRAFGNVAGLENLVNASVHKVLGLSVEKQHATLSRLDTRSRKWAAVMAYADELTGEKGSRGLLG</sequence>
<organism evidence="2">
    <name type="scientific">uncultured Caudovirales phage</name>
    <dbReference type="NCBI Taxonomy" id="2100421"/>
    <lineage>
        <taxon>Viruses</taxon>
        <taxon>Duplodnaviria</taxon>
        <taxon>Heunggongvirae</taxon>
        <taxon>Uroviricota</taxon>
        <taxon>Caudoviricetes</taxon>
        <taxon>Peduoviridae</taxon>
        <taxon>Maltschvirus</taxon>
        <taxon>Maltschvirus maltsch</taxon>
    </lineage>
</organism>
<evidence type="ECO:0000256" key="1">
    <source>
        <dbReference type="SAM" id="MobiDB-lite"/>
    </source>
</evidence>
<proteinExistence type="predicted"/>
<accession>A0A6J5LBX0</accession>
<protein>
    <submittedName>
        <fullName evidence="2">Uncharacterized protein</fullName>
    </submittedName>
</protein>
<dbReference type="EMBL" id="LR796294">
    <property type="protein sequence ID" value="CAB4135187.1"/>
    <property type="molecule type" value="Genomic_DNA"/>
</dbReference>
<name>A0A6J5LBX0_9CAUD</name>
<evidence type="ECO:0000313" key="3">
    <source>
        <dbReference type="EMBL" id="CAB4135187.1"/>
    </source>
</evidence>
<gene>
    <name evidence="2" type="ORF">UFOVP127_37</name>
    <name evidence="3" type="ORF">UFOVP276_143</name>
</gene>
<feature type="region of interest" description="Disordered" evidence="1">
    <location>
        <begin position="858"/>
        <end position="899"/>
    </location>
</feature>
<dbReference type="EMBL" id="LR796249">
    <property type="protein sequence ID" value="CAB4130962.1"/>
    <property type="molecule type" value="Genomic_DNA"/>
</dbReference>